<dbReference type="AlphaFoldDB" id="A0A7C4D2K7"/>
<dbReference type="Pfam" id="PF01198">
    <property type="entry name" value="Ribosomal_L31e"/>
    <property type="match status" value="1"/>
</dbReference>
<sequence>MPRKLPDGEHVFTYTIPLRDAYRAPRKKRAKVAIRLLKDFVRRHFRYTGDVAVSRELNEIIWAKSVEKPPRRVKASVKVNVEEGEIVSVELRPVETASEEEAR</sequence>
<organism evidence="6">
    <name type="scientific">Thermofilum pendens</name>
    <dbReference type="NCBI Taxonomy" id="2269"/>
    <lineage>
        <taxon>Archaea</taxon>
        <taxon>Thermoproteota</taxon>
        <taxon>Thermoprotei</taxon>
        <taxon>Thermofilales</taxon>
        <taxon>Thermofilaceae</taxon>
        <taxon>Thermofilum</taxon>
    </lineage>
</organism>
<dbReference type="SMART" id="SM01380">
    <property type="entry name" value="Ribosomal_L31e"/>
    <property type="match status" value="1"/>
</dbReference>
<comment type="similarity">
    <text evidence="1 5">Belongs to the eukaryotic ribosomal protein eL31 family.</text>
</comment>
<dbReference type="GO" id="GO:0005840">
    <property type="term" value="C:ribosome"/>
    <property type="evidence" value="ECO:0007669"/>
    <property type="project" value="UniProtKB-KW"/>
</dbReference>
<evidence type="ECO:0000256" key="3">
    <source>
        <dbReference type="ARBA" id="ARBA00023274"/>
    </source>
</evidence>
<evidence type="ECO:0000256" key="4">
    <source>
        <dbReference type="ARBA" id="ARBA00035230"/>
    </source>
</evidence>
<reference evidence="6" key="1">
    <citation type="journal article" date="2020" name="mSystems">
        <title>Genome- and Community-Level Interaction Insights into Carbon Utilization and Element Cycling Functions of Hydrothermarchaeota in Hydrothermal Sediment.</title>
        <authorList>
            <person name="Zhou Z."/>
            <person name="Liu Y."/>
            <person name="Xu W."/>
            <person name="Pan J."/>
            <person name="Luo Z.H."/>
            <person name="Li M."/>
        </authorList>
    </citation>
    <scope>NUCLEOTIDE SEQUENCE</scope>
    <source>
        <strain evidence="6">SpSt-649</strain>
    </source>
</reference>
<dbReference type="GO" id="GO:0003735">
    <property type="term" value="F:structural constituent of ribosome"/>
    <property type="evidence" value="ECO:0007669"/>
    <property type="project" value="InterPro"/>
</dbReference>
<dbReference type="GO" id="GO:1990904">
    <property type="term" value="C:ribonucleoprotein complex"/>
    <property type="evidence" value="ECO:0007669"/>
    <property type="project" value="UniProtKB-KW"/>
</dbReference>
<evidence type="ECO:0000256" key="5">
    <source>
        <dbReference type="HAMAP-Rule" id="MF_00410"/>
    </source>
</evidence>
<dbReference type="NCBIfam" id="NF002258">
    <property type="entry name" value="PRK01192.1-1"/>
    <property type="match status" value="1"/>
</dbReference>
<comment type="caution">
    <text evidence="6">The sequence shown here is derived from an EMBL/GenBank/DDBJ whole genome shotgun (WGS) entry which is preliminary data.</text>
</comment>
<protein>
    <recommendedName>
        <fullName evidence="4 5">Large ribosomal subunit protein eL31</fullName>
    </recommendedName>
</protein>
<dbReference type="Gene3D" id="3.10.440.10">
    <property type="match status" value="1"/>
</dbReference>
<proteinExistence type="inferred from homology"/>
<dbReference type="InterPro" id="IPR000054">
    <property type="entry name" value="Ribosomal_eL31"/>
</dbReference>
<keyword evidence="2 5" id="KW-0689">Ribosomal protein</keyword>
<gene>
    <name evidence="5" type="primary">rpl31e</name>
    <name evidence="6" type="ORF">ENU21_03175</name>
</gene>
<dbReference type="EMBL" id="DTBQ01000088">
    <property type="protein sequence ID" value="HGM46742.1"/>
    <property type="molecule type" value="Genomic_DNA"/>
</dbReference>
<name>A0A7C4D2K7_THEPE</name>
<dbReference type="SUPFAM" id="SSF54575">
    <property type="entry name" value="Ribosomal protein L31e"/>
    <property type="match status" value="1"/>
</dbReference>
<dbReference type="GO" id="GO:0006412">
    <property type="term" value="P:translation"/>
    <property type="evidence" value="ECO:0007669"/>
    <property type="project" value="UniProtKB-UniRule"/>
</dbReference>
<evidence type="ECO:0000256" key="1">
    <source>
        <dbReference type="ARBA" id="ARBA00010808"/>
    </source>
</evidence>
<evidence type="ECO:0000256" key="2">
    <source>
        <dbReference type="ARBA" id="ARBA00022980"/>
    </source>
</evidence>
<keyword evidence="3 5" id="KW-0687">Ribonucleoprotein</keyword>
<evidence type="ECO:0000313" key="6">
    <source>
        <dbReference type="EMBL" id="HGM46742.1"/>
    </source>
</evidence>
<accession>A0A7C4D2K7</accession>
<dbReference type="HAMAP" id="MF_00410">
    <property type="entry name" value="Ribosomal_eL31"/>
    <property type="match status" value="1"/>
</dbReference>
<dbReference type="InterPro" id="IPR023621">
    <property type="entry name" value="Ribosomal_eL31_dom_sf"/>
</dbReference>